<dbReference type="Proteomes" id="UP001190700">
    <property type="component" value="Unassembled WGS sequence"/>
</dbReference>
<feature type="region of interest" description="Disordered" evidence="2">
    <location>
        <begin position="423"/>
        <end position="452"/>
    </location>
</feature>
<evidence type="ECO:0000256" key="2">
    <source>
        <dbReference type="SAM" id="MobiDB-lite"/>
    </source>
</evidence>
<feature type="non-terminal residue" evidence="3">
    <location>
        <position position="1"/>
    </location>
</feature>
<proteinExistence type="predicted"/>
<sequence>QKRLVVQGALENSQTDVALDIVRHQLMEMQVAHDELQHEHKDLQQTLGRERAQANEAVAAAASMKSTLLGERKRAELEEGRVSSMLKERQQLRGQVDELERQLKETQGVIRILDQGLPALRWPRRWIKGCLLCASLAVGSRAACFALAAPLDQVLPTALASPLIKGCCLSWPRRSLTMGCLLWRRKPRRSDVVMGRRSRDRAALPQMGCAWCATTSRAENEAGAPSGGGRPCARKRMTSRSSAHPAPAATPAGSLPPRIFSRRPELMCTCSCHLIRPFPANEPMDKMLLRSEMSEGMNRLQQDNIREKERVAAAERIGEARLAQLLKIQDEMGAVMQERTFAVSAERLVTEKLKQAEIKADRLSAELEKEMSDRAVTDYDKQKFIKRARTAEERLGEVMEASAQMEKEVVELREENRAMMASVTSLQSRSAAGEQDVQQYAPGSSNLLPSSP</sequence>
<evidence type="ECO:0000256" key="1">
    <source>
        <dbReference type="SAM" id="Coils"/>
    </source>
</evidence>
<feature type="coiled-coil region" evidence="1">
    <location>
        <begin position="346"/>
        <end position="422"/>
    </location>
</feature>
<feature type="coiled-coil region" evidence="1">
    <location>
        <begin position="19"/>
        <end position="53"/>
    </location>
</feature>
<name>A0AAE0BWF7_9CHLO</name>
<reference evidence="3 4" key="1">
    <citation type="journal article" date="2015" name="Genome Biol. Evol.">
        <title>Comparative Genomics of a Bacterivorous Green Alga Reveals Evolutionary Causalities and Consequences of Phago-Mixotrophic Mode of Nutrition.</title>
        <authorList>
            <person name="Burns J.A."/>
            <person name="Paasch A."/>
            <person name="Narechania A."/>
            <person name="Kim E."/>
        </authorList>
    </citation>
    <scope>NUCLEOTIDE SEQUENCE [LARGE SCALE GENOMIC DNA]</scope>
    <source>
        <strain evidence="3 4">PLY_AMNH</strain>
    </source>
</reference>
<feature type="region of interest" description="Disordered" evidence="2">
    <location>
        <begin position="219"/>
        <end position="257"/>
    </location>
</feature>
<keyword evidence="4" id="KW-1185">Reference proteome</keyword>
<comment type="caution">
    <text evidence="3">The sequence shown here is derived from an EMBL/GenBank/DDBJ whole genome shotgun (WGS) entry which is preliminary data.</text>
</comment>
<organism evidence="3 4">
    <name type="scientific">Cymbomonas tetramitiformis</name>
    <dbReference type="NCBI Taxonomy" id="36881"/>
    <lineage>
        <taxon>Eukaryota</taxon>
        <taxon>Viridiplantae</taxon>
        <taxon>Chlorophyta</taxon>
        <taxon>Pyramimonadophyceae</taxon>
        <taxon>Pyramimonadales</taxon>
        <taxon>Pyramimonadaceae</taxon>
        <taxon>Cymbomonas</taxon>
    </lineage>
</organism>
<feature type="coiled-coil region" evidence="1">
    <location>
        <begin position="82"/>
        <end position="116"/>
    </location>
</feature>
<feature type="compositionally biased region" description="Low complexity" evidence="2">
    <location>
        <begin position="243"/>
        <end position="252"/>
    </location>
</feature>
<evidence type="ECO:0000313" key="3">
    <source>
        <dbReference type="EMBL" id="KAK3244037.1"/>
    </source>
</evidence>
<accession>A0AAE0BWF7</accession>
<protein>
    <submittedName>
        <fullName evidence="3">Uncharacterized protein</fullName>
    </submittedName>
</protein>
<keyword evidence="1" id="KW-0175">Coiled coil</keyword>
<evidence type="ECO:0000313" key="4">
    <source>
        <dbReference type="Proteomes" id="UP001190700"/>
    </source>
</evidence>
<gene>
    <name evidence="3" type="ORF">CYMTET_46337</name>
</gene>
<dbReference type="AlphaFoldDB" id="A0AAE0BWF7"/>
<dbReference type="EMBL" id="LGRX02032376">
    <property type="protein sequence ID" value="KAK3244037.1"/>
    <property type="molecule type" value="Genomic_DNA"/>
</dbReference>